<dbReference type="EMBL" id="FOZL01000001">
    <property type="protein sequence ID" value="SFS09317.1"/>
    <property type="molecule type" value="Genomic_DNA"/>
</dbReference>
<name>A0A1I6M0T7_9BACT</name>
<dbReference type="STRING" id="474950.SAMN05421771_1625"/>
<protein>
    <recommendedName>
        <fullName evidence="4">Translocated intimin receptor Tir</fullName>
    </recommendedName>
</protein>
<dbReference type="RefSeq" id="WP_217644090.1">
    <property type="nucleotide sequence ID" value="NZ_FOZL01000001.1"/>
</dbReference>
<organism evidence="2 3">
    <name type="scientific">Granulicella pectinivorans</name>
    <dbReference type="NCBI Taxonomy" id="474950"/>
    <lineage>
        <taxon>Bacteria</taxon>
        <taxon>Pseudomonadati</taxon>
        <taxon>Acidobacteriota</taxon>
        <taxon>Terriglobia</taxon>
        <taxon>Terriglobales</taxon>
        <taxon>Acidobacteriaceae</taxon>
        <taxon>Granulicella</taxon>
    </lineage>
</organism>
<feature type="transmembrane region" description="Helical" evidence="1">
    <location>
        <begin position="16"/>
        <end position="33"/>
    </location>
</feature>
<sequence length="34" mass="3798">MSLMQRVKCVVTDSHFLIPFVVLLFGIGLLVALH</sequence>
<keyword evidence="1" id="KW-1133">Transmembrane helix</keyword>
<gene>
    <name evidence="2" type="ORF">SAMN05421771_1625</name>
</gene>
<evidence type="ECO:0000313" key="3">
    <source>
        <dbReference type="Proteomes" id="UP000199024"/>
    </source>
</evidence>
<dbReference type="AlphaFoldDB" id="A0A1I6M0T7"/>
<keyword evidence="1" id="KW-0472">Membrane</keyword>
<accession>A0A1I6M0T7</accession>
<keyword evidence="1" id="KW-0812">Transmembrane</keyword>
<evidence type="ECO:0000256" key="1">
    <source>
        <dbReference type="SAM" id="Phobius"/>
    </source>
</evidence>
<reference evidence="2 3" key="1">
    <citation type="submission" date="2016-10" db="EMBL/GenBank/DDBJ databases">
        <authorList>
            <person name="de Groot N.N."/>
        </authorList>
    </citation>
    <scope>NUCLEOTIDE SEQUENCE [LARGE SCALE GENOMIC DNA]</scope>
    <source>
        <strain evidence="2 3">DSM 21001</strain>
    </source>
</reference>
<proteinExistence type="predicted"/>
<dbReference type="Proteomes" id="UP000199024">
    <property type="component" value="Unassembled WGS sequence"/>
</dbReference>
<evidence type="ECO:0000313" key="2">
    <source>
        <dbReference type="EMBL" id="SFS09317.1"/>
    </source>
</evidence>
<keyword evidence="3" id="KW-1185">Reference proteome</keyword>
<evidence type="ECO:0008006" key="4">
    <source>
        <dbReference type="Google" id="ProtNLM"/>
    </source>
</evidence>